<evidence type="ECO:0000259" key="9">
    <source>
        <dbReference type="Pfam" id="PF00924"/>
    </source>
</evidence>
<keyword evidence="4 7" id="KW-0812">Transmembrane</keyword>
<keyword evidence="7" id="KW-0813">Transport</keyword>
<evidence type="ECO:0000256" key="1">
    <source>
        <dbReference type="ARBA" id="ARBA00004651"/>
    </source>
</evidence>
<feature type="transmembrane region" description="Helical" evidence="7">
    <location>
        <begin position="180"/>
        <end position="198"/>
    </location>
</feature>
<sequence length="579" mass="63840">MRRLPYGLDSARGCLSMRSIMRRWLGLGLLLACLGWFTTSWATELPAELPTPASGTSTAIGGDDTGAPIVVWDRTIITLYAPYGGKDASERARIATDRINAALDDLAPEDISVAWAESGDEKSVIVRTTYSVLFNVRPGDVGSTDRVMLEHAGEQAAGVLREIIRVRAEARRPAELVKDIGFSLLVTLALVALCWLLMRANGWVQRKLVAVAEEHLKLNIGGYDLRPVIWSLLQRLAALVYLLLVLFLGYLWLSFVLRQFPYSRPWGMQLGQYLMDSGLRMLAALLGQLPNLLTLIMIYLVTRGVMRVVGSWFSAVERGTVHVGWLDGAMAAVTRKLVSALIWLFALTIAYPYIPGAGSYAFKGVSVLLGLMVSLGSSGIVNQVMSGLVVLYSRAVRVGDFVRVGEFEGRVLELGTLSMKLMTRTHEEITVPNAVLSSTPLRNLDRQSHSQGLLLIAHVTVGYDTPWRQAVALLELAAARTSGVLKEPKPFVLHTSLSDFYVKYELNVSTPNPSLYMQTLSDLYRNILDVFNEFGVQVMSPHFRQMVQEKVWVPPEHWYEAPAKPPQDGPDASSTSGPP</sequence>
<comment type="caution">
    <text evidence="7">Lacks conserved residue(s) required for the propagation of feature annotation.</text>
</comment>
<keyword evidence="5 7" id="KW-1133">Transmembrane helix</keyword>
<feature type="transmembrane region" description="Helical" evidence="7">
    <location>
        <begin position="236"/>
        <end position="257"/>
    </location>
</feature>
<evidence type="ECO:0000256" key="4">
    <source>
        <dbReference type="ARBA" id="ARBA00022692"/>
    </source>
</evidence>
<dbReference type="PANTHER" id="PTHR30221">
    <property type="entry name" value="SMALL-CONDUCTANCE MECHANOSENSITIVE CHANNEL"/>
    <property type="match status" value="1"/>
</dbReference>
<keyword evidence="7" id="KW-0407">Ion channel</keyword>
<proteinExistence type="inferred from homology"/>
<dbReference type="Gene3D" id="2.30.30.60">
    <property type="match status" value="1"/>
</dbReference>
<dbReference type="AlphaFoldDB" id="A0A1G7DAR9"/>
<dbReference type="InterPro" id="IPR045275">
    <property type="entry name" value="MscS_archaea/bacteria_type"/>
</dbReference>
<dbReference type="SUPFAM" id="SSF50182">
    <property type="entry name" value="Sm-like ribonucleoproteins"/>
    <property type="match status" value="1"/>
</dbReference>
<dbReference type="InterPro" id="IPR010920">
    <property type="entry name" value="LSM_dom_sf"/>
</dbReference>
<keyword evidence="12" id="KW-1185">Reference proteome</keyword>
<dbReference type="InterPro" id="IPR049278">
    <property type="entry name" value="MS_channel_C"/>
</dbReference>
<evidence type="ECO:0000313" key="11">
    <source>
        <dbReference type="EMBL" id="SDE48657.1"/>
    </source>
</evidence>
<feature type="transmembrane region" description="Helical" evidence="7">
    <location>
        <begin position="277"/>
        <end position="301"/>
    </location>
</feature>
<accession>A0A1G7DAR9</accession>
<feature type="transmembrane region" description="Helical" evidence="7">
    <location>
        <begin position="360"/>
        <end position="381"/>
    </location>
</feature>
<comment type="similarity">
    <text evidence="2 7">Belongs to the MscS (TC 1.A.23) family.</text>
</comment>
<dbReference type="Pfam" id="PF00924">
    <property type="entry name" value="MS_channel_2nd"/>
    <property type="match status" value="1"/>
</dbReference>
<dbReference type="GO" id="GO:0005886">
    <property type="term" value="C:plasma membrane"/>
    <property type="evidence" value="ECO:0007669"/>
    <property type="project" value="UniProtKB-SubCell"/>
</dbReference>
<dbReference type="InterPro" id="IPR023408">
    <property type="entry name" value="MscS_beta-dom_sf"/>
</dbReference>
<organism evidence="11 12">
    <name type="scientific">Paraburkholderia lycopersici</name>
    <dbReference type="NCBI Taxonomy" id="416944"/>
    <lineage>
        <taxon>Bacteria</taxon>
        <taxon>Pseudomonadati</taxon>
        <taxon>Pseudomonadota</taxon>
        <taxon>Betaproteobacteria</taxon>
        <taxon>Burkholderiales</taxon>
        <taxon>Burkholderiaceae</taxon>
        <taxon>Paraburkholderia</taxon>
    </lineage>
</organism>
<keyword evidence="3" id="KW-1003">Cell membrane</keyword>
<comment type="subunit">
    <text evidence="7">Homoheptamer.</text>
</comment>
<comment type="function">
    <text evidence="7">Mechanosensitive channel that participates in the regulation of osmotic pressure changes within the cell, opening in response to stretch forces in the membrane lipid bilayer, without the need for other proteins. Contributes to normal resistance to hypoosmotic shock. Forms an ion channel of 1.0 nanosiemens conductance with a slight preference for anions.</text>
</comment>
<gene>
    <name evidence="11" type="ORF">SAMN05421548_1559</name>
</gene>
<comment type="subcellular location">
    <subcellularLocation>
        <location evidence="7">Cell inner membrane</location>
        <topology evidence="7">Multi-pass membrane protein</topology>
    </subcellularLocation>
    <subcellularLocation>
        <location evidence="1">Cell membrane</location>
        <topology evidence="1">Multi-pass membrane protein</topology>
    </subcellularLocation>
</comment>
<evidence type="ECO:0000313" key="12">
    <source>
        <dbReference type="Proteomes" id="UP000198908"/>
    </source>
</evidence>
<name>A0A1G7DAR9_9BURK</name>
<evidence type="ECO:0000259" key="10">
    <source>
        <dbReference type="Pfam" id="PF21082"/>
    </source>
</evidence>
<evidence type="ECO:0000256" key="8">
    <source>
        <dbReference type="SAM" id="MobiDB-lite"/>
    </source>
</evidence>
<evidence type="ECO:0000256" key="6">
    <source>
        <dbReference type="ARBA" id="ARBA00023136"/>
    </source>
</evidence>
<dbReference type="Proteomes" id="UP000198908">
    <property type="component" value="Unassembled WGS sequence"/>
</dbReference>
<dbReference type="EMBL" id="FMYQ01000055">
    <property type="protein sequence ID" value="SDE48657.1"/>
    <property type="molecule type" value="Genomic_DNA"/>
</dbReference>
<keyword evidence="6 7" id="KW-0472">Membrane</keyword>
<dbReference type="InterPro" id="IPR006685">
    <property type="entry name" value="MscS_channel_2nd"/>
</dbReference>
<feature type="domain" description="Mechanosensitive ion channel MscS" evidence="9">
    <location>
        <begin position="380"/>
        <end position="445"/>
    </location>
</feature>
<evidence type="ECO:0000256" key="7">
    <source>
        <dbReference type="RuleBase" id="RU369025"/>
    </source>
</evidence>
<dbReference type="SUPFAM" id="SSF82689">
    <property type="entry name" value="Mechanosensitive channel protein MscS (YggB), C-terminal domain"/>
    <property type="match status" value="1"/>
</dbReference>
<dbReference type="STRING" id="416944.SAMN05421548_1559"/>
<evidence type="ECO:0000256" key="5">
    <source>
        <dbReference type="ARBA" id="ARBA00022989"/>
    </source>
</evidence>
<keyword evidence="7" id="KW-0406">Ion transport</keyword>
<dbReference type="InterPro" id="IPR011066">
    <property type="entry name" value="MscS_channel_C_sf"/>
</dbReference>
<evidence type="ECO:0000256" key="2">
    <source>
        <dbReference type="ARBA" id="ARBA00008017"/>
    </source>
</evidence>
<evidence type="ECO:0000256" key="3">
    <source>
        <dbReference type="ARBA" id="ARBA00022475"/>
    </source>
</evidence>
<dbReference type="PANTHER" id="PTHR30221:SF18">
    <property type="entry name" value="SLL0590 PROTEIN"/>
    <property type="match status" value="1"/>
</dbReference>
<feature type="domain" description="Mechanosensitive ion channel MscS C-terminal" evidence="10">
    <location>
        <begin position="459"/>
        <end position="537"/>
    </location>
</feature>
<protein>
    <recommendedName>
        <fullName evidence="7">Small-conductance mechanosensitive channel</fullName>
    </recommendedName>
</protein>
<dbReference type="GO" id="GO:0008381">
    <property type="term" value="F:mechanosensitive monoatomic ion channel activity"/>
    <property type="evidence" value="ECO:0007669"/>
    <property type="project" value="InterPro"/>
</dbReference>
<dbReference type="Gene3D" id="3.30.70.100">
    <property type="match status" value="1"/>
</dbReference>
<keyword evidence="7" id="KW-0997">Cell inner membrane</keyword>
<feature type="transmembrane region" description="Helical" evidence="7">
    <location>
        <begin position="337"/>
        <end position="354"/>
    </location>
</feature>
<dbReference type="Pfam" id="PF21082">
    <property type="entry name" value="MS_channel_3rd"/>
    <property type="match status" value="1"/>
</dbReference>
<reference evidence="12" key="1">
    <citation type="submission" date="2016-09" db="EMBL/GenBank/DDBJ databases">
        <authorList>
            <person name="Varghese N."/>
            <person name="Submissions S."/>
        </authorList>
    </citation>
    <scope>NUCLEOTIDE SEQUENCE [LARGE SCALE GENOMIC DNA]</scope>
    <source>
        <strain evidence="12">TNe-862</strain>
    </source>
</reference>
<feature type="region of interest" description="Disordered" evidence="8">
    <location>
        <begin position="559"/>
        <end position="579"/>
    </location>
</feature>
<dbReference type="RefSeq" id="WP_092006554.1">
    <property type="nucleotide sequence ID" value="NZ_FMYQ01000055.1"/>
</dbReference>